<proteinExistence type="predicted"/>
<comment type="caution">
    <text evidence="2">The sequence shown here is derived from an EMBL/GenBank/DDBJ whole genome shotgun (WGS) entry which is preliminary data.</text>
</comment>
<organism evidence="2 3">
    <name type="scientific">Paenibacillus nasutitermitis</name>
    <dbReference type="NCBI Taxonomy" id="1652958"/>
    <lineage>
        <taxon>Bacteria</taxon>
        <taxon>Bacillati</taxon>
        <taxon>Bacillota</taxon>
        <taxon>Bacilli</taxon>
        <taxon>Bacillales</taxon>
        <taxon>Paenibacillaceae</taxon>
        <taxon>Paenibacillus</taxon>
    </lineage>
</organism>
<reference evidence="2" key="2">
    <citation type="submission" date="2020-09" db="EMBL/GenBank/DDBJ databases">
        <authorList>
            <person name="Sun Q."/>
            <person name="Zhou Y."/>
        </authorList>
    </citation>
    <scope>NUCLEOTIDE SEQUENCE</scope>
    <source>
        <strain evidence="2">CGMCC 1.15178</strain>
    </source>
</reference>
<reference evidence="2" key="1">
    <citation type="journal article" date="2014" name="Int. J. Syst. Evol. Microbiol.">
        <title>Complete genome sequence of Corynebacterium casei LMG S-19264T (=DSM 44701T), isolated from a smear-ripened cheese.</title>
        <authorList>
            <consortium name="US DOE Joint Genome Institute (JGI-PGF)"/>
            <person name="Walter F."/>
            <person name="Albersmeier A."/>
            <person name="Kalinowski J."/>
            <person name="Ruckert C."/>
        </authorList>
    </citation>
    <scope>NUCLEOTIDE SEQUENCE</scope>
    <source>
        <strain evidence="2">CGMCC 1.15178</strain>
    </source>
</reference>
<evidence type="ECO:0000256" key="1">
    <source>
        <dbReference type="SAM" id="MobiDB-lite"/>
    </source>
</evidence>
<sequence>MGLEEKVPDLEGRGQVRVGRVLDPVPGERFPGRLHREQAEACRPVRPSSLGDRRSHSPGQQAQGEYRQWCIQVAREPDC</sequence>
<accession>A0A917E014</accession>
<dbReference type="Proteomes" id="UP000612456">
    <property type="component" value="Unassembled WGS sequence"/>
</dbReference>
<feature type="region of interest" description="Disordered" evidence="1">
    <location>
        <begin position="36"/>
        <end position="67"/>
    </location>
</feature>
<protein>
    <submittedName>
        <fullName evidence="2">Uncharacterized protein</fullName>
    </submittedName>
</protein>
<evidence type="ECO:0000313" key="3">
    <source>
        <dbReference type="Proteomes" id="UP000612456"/>
    </source>
</evidence>
<name>A0A917E014_9BACL</name>
<dbReference type="AlphaFoldDB" id="A0A917E014"/>
<dbReference type="EMBL" id="BMHP01000004">
    <property type="protein sequence ID" value="GGD87435.1"/>
    <property type="molecule type" value="Genomic_DNA"/>
</dbReference>
<gene>
    <name evidence="2" type="ORF">GCM10010911_52310</name>
</gene>
<keyword evidence="3" id="KW-1185">Reference proteome</keyword>
<evidence type="ECO:0000313" key="2">
    <source>
        <dbReference type="EMBL" id="GGD87435.1"/>
    </source>
</evidence>